<protein>
    <submittedName>
        <fullName evidence="1">Uncharacterized protein</fullName>
    </submittedName>
</protein>
<dbReference type="EMBL" id="VSRR010145165">
    <property type="protein sequence ID" value="MPD05258.1"/>
    <property type="molecule type" value="Genomic_DNA"/>
</dbReference>
<organism evidence="1 2">
    <name type="scientific">Portunus trituberculatus</name>
    <name type="common">Swimming crab</name>
    <name type="synonym">Neptunus trituberculatus</name>
    <dbReference type="NCBI Taxonomy" id="210409"/>
    <lineage>
        <taxon>Eukaryota</taxon>
        <taxon>Metazoa</taxon>
        <taxon>Ecdysozoa</taxon>
        <taxon>Arthropoda</taxon>
        <taxon>Crustacea</taxon>
        <taxon>Multicrustacea</taxon>
        <taxon>Malacostraca</taxon>
        <taxon>Eumalacostraca</taxon>
        <taxon>Eucarida</taxon>
        <taxon>Decapoda</taxon>
        <taxon>Pleocyemata</taxon>
        <taxon>Brachyura</taxon>
        <taxon>Eubrachyura</taxon>
        <taxon>Portunoidea</taxon>
        <taxon>Portunidae</taxon>
        <taxon>Portuninae</taxon>
        <taxon>Portunus</taxon>
    </lineage>
</organism>
<dbReference type="AlphaFoldDB" id="A0A5B7KIY1"/>
<keyword evidence="2" id="KW-1185">Reference proteome</keyword>
<evidence type="ECO:0000313" key="2">
    <source>
        <dbReference type="Proteomes" id="UP000324222"/>
    </source>
</evidence>
<proteinExistence type="predicted"/>
<comment type="caution">
    <text evidence="1">The sequence shown here is derived from an EMBL/GenBank/DDBJ whole genome shotgun (WGS) entry which is preliminary data.</text>
</comment>
<reference evidence="1 2" key="1">
    <citation type="submission" date="2019-05" db="EMBL/GenBank/DDBJ databases">
        <title>Another draft genome of Portunus trituberculatus and its Hox gene families provides insights of decapod evolution.</title>
        <authorList>
            <person name="Jeong J.-H."/>
            <person name="Song I."/>
            <person name="Kim S."/>
            <person name="Choi T."/>
            <person name="Kim D."/>
            <person name="Ryu S."/>
            <person name="Kim W."/>
        </authorList>
    </citation>
    <scope>NUCLEOTIDE SEQUENCE [LARGE SCALE GENOMIC DNA]</scope>
    <source>
        <tissue evidence="1">Muscle</tissue>
    </source>
</reference>
<evidence type="ECO:0000313" key="1">
    <source>
        <dbReference type="EMBL" id="MPD05258.1"/>
    </source>
</evidence>
<sequence>MWAQREADDHNSASFLSRACLSRRFMPKMTQDYGGGIIARLGHNDYNRCGRVRVSFCPDLRRVCLWKGLRWEKI</sequence>
<accession>A0A5B7KIY1</accession>
<gene>
    <name evidence="1" type="ORF">E2C01_100991</name>
</gene>
<name>A0A5B7KIY1_PORTR</name>
<dbReference type="Proteomes" id="UP000324222">
    <property type="component" value="Unassembled WGS sequence"/>
</dbReference>